<dbReference type="Proteomes" id="UP001157974">
    <property type="component" value="Unassembled WGS sequence"/>
</dbReference>
<evidence type="ECO:0000313" key="12">
    <source>
        <dbReference type="Proteomes" id="UP001157974"/>
    </source>
</evidence>
<dbReference type="GO" id="GO:0006227">
    <property type="term" value="P:dUDP biosynthetic process"/>
    <property type="evidence" value="ECO:0007669"/>
    <property type="project" value="TreeGrafter"/>
</dbReference>
<evidence type="ECO:0000256" key="1">
    <source>
        <dbReference type="ARBA" id="ARBA00004992"/>
    </source>
</evidence>
<evidence type="ECO:0000256" key="6">
    <source>
        <dbReference type="ARBA" id="ARBA00022727"/>
    </source>
</evidence>
<dbReference type="GO" id="GO:0004798">
    <property type="term" value="F:dTMP kinase activity"/>
    <property type="evidence" value="ECO:0007669"/>
    <property type="project" value="UniProtKB-EC"/>
</dbReference>
<comment type="caution">
    <text evidence="11">The sequence shown here is derived from an EMBL/GenBank/DDBJ whole genome shotgun (WGS) entry which is preliminary data.</text>
</comment>
<dbReference type="GO" id="GO:0006235">
    <property type="term" value="P:dTTP biosynthetic process"/>
    <property type="evidence" value="ECO:0007669"/>
    <property type="project" value="TreeGrafter"/>
</dbReference>
<dbReference type="EMBL" id="JAMWBK010000008">
    <property type="protein sequence ID" value="KAJ8902968.1"/>
    <property type="molecule type" value="Genomic_DNA"/>
</dbReference>
<dbReference type="PANTHER" id="PTHR10344">
    <property type="entry name" value="THYMIDYLATE KINASE"/>
    <property type="match status" value="1"/>
</dbReference>
<feature type="domain" description="Thymidylate kinase-like" evidence="10">
    <location>
        <begin position="11"/>
        <end position="189"/>
    </location>
</feature>
<dbReference type="NCBIfam" id="TIGR00041">
    <property type="entry name" value="DTMP_kinase"/>
    <property type="match status" value="1"/>
</dbReference>
<reference evidence="11 12" key="1">
    <citation type="journal article" date="2023" name="Nat. Commun.">
        <title>Origin of minicircular mitochondrial genomes in red algae.</title>
        <authorList>
            <person name="Lee Y."/>
            <person name="Cho C.H."/>
            <person name="Lee Y.M."/>
            <person name="Park S.I."/>
            <person name="Yang J.H."/>
            <person name="West J.A."/>
            <person name="Bhattacharya D."/>
            <person name="Yoon H.S."/>
        </authorList>
    </citation>
    <scope>NUCLEOTIDE SEQUENCE [LARGE SCALE GENOMIC DNA]</scope>
    <source>
        <strain evidence="11 12">CCMP1338</strain>
        <tissue evidence="11">Whole cell</tissue>
    </source>
</reference>
<dbReference type="HAMAP" id="MF_00165">
    <property type="entry name" value="Thymidylate_kinase"/>
    <property type="match status" value="1"/>
</dbReference>
<comment type="similarity">
    <text evidence="2">Belongs to the thymidylate kinase family.</text>
</comment>
<keyword evidence="9" id="KW-0067">ATP-binding</keyword>
<evidence type="ECO:0000256" key="3">
    <source>
        <dbReference type="ARBA" id="ARBA00012980"/>
    </source>
</evidence>
<evidence type="ECO:0000256" key="7">
    <source>
        <dbReference type="ARBA" id="ARBA00022741"/>
    </source>
</evidence>
<keyword evidence="12" id="KW-1185">Reference proteome</keyword>
<organism evidence="11 12">
    <name type="scientific">Rhodosorus marinus</name>
    <dbReference type="NCBI Taxonomy" id="101924"/>
    <lineage>
        <taxon>Eukaryota</taxon>
        <taxon>Rhodophyta</taxon>
        <taxon>Stylonematophyceae</taxon>
        <taxon>Stylonematales</taxon>
        <taxon>Stylonemataceae</taxon>
        <taxon>Rhodosorus</taxon>
    </lineage>
</organism>
<evidence type="ECO:0000256" key="2">
    <source>
        <dbReference type="ARBA" id="ARBA00009776"/>
    </source>
</evidence>
<keyword evidence="8" id="KW-0418">Kinase</keyword>
<dbReference type="GO" id="GO:0006233">
    <property type="term" value="P:dTDP biosynthetic process"/>
    <property type="evidence" value="ECO:0007669"/>
    <property type="project" value="InterPro"/>
</dbReference>
<accession>A0AAV8UN25</accession>
<dbReference type="GO" id="GO:0005739">
    <property type="term" value="C:mitochondrion"/>
    <property type="evidence" value="ECO:0007669"/>
    <property type="project" value="TreeGrafter"/>
</dbReference>
<comment type="pathway">
    <text evidence="1">Pyrimidine metabolism; dTTP biosynthesis.</text>
</comment>
<sequence>MITRRGGLIVLEGLDHSGKTTQAKLLVSALAKRGANVVPEPWRFPDRTTQIGKMISSYLTNDADMDDRALHLLFSANRWEKVDRLRQLIDRGTTVIMDRYAYSGVSYTAAKGIDLSWCKLCDRGLPAPDAVLFVSLPLKLAASRGTFGSEKYETIGMQEQVLKVFEKLSTPENWYQIDGSGDVDEVHEKCIKVVDDVLGKISDQPLGELWQDESHH</sequence>
<gene>
    <name evidence="11" type="ORF">NDN08_006285</name>
</gene>
<dbReference type="GO" id="GO:0005524">
    <property type="term" value="F:ATP binding"/>
    <property type="evidence" value="ECO:0007669"/>
    <property type="project" value="UniProtKB-KW"/>
</dbReference>
<protein>
    <recommendedName>
        <fullName evidence="4">Thymidylate kinase</fullName>
        <ecNumber evidence="3">2.7.4.9</ecNumber>
    </recommendedName>
</protein>
<dbReference type="AlphaFoldDB" id="A0AAV8UN25"/>
<dbReference type="GO" id="GO:0004550">
    <property type="term" value="F:nucleoside diphosphate kinase activity"/>
    <property type="evidence" value="ECO:0007669"/>
    <property type="project" value="TreeGrafter"/>
</dbReference>
<dbReference type="InterPro" id="IPR027417">
    <property type="entry name" value="P-loop_NTPase"/>
</dbReference>
<dbReference type="Gene3D" id="3.40.50.300">
    <property type="entry name" value="P-loop containing nucleotide triphosphate hydrolases"/>
    <property type="match status" value="1"/>
</dbReference>
<dbReference type="CDD" id="cd01672">
    <property type="entry name" value="TMPK"/>
    <property type="match status" value="1"/>
</dbReference>
<keyword evidence="7" id="KW-0547">Nucleotide-binding</keyword>
<dbReference type="GO" id="GO:0005634">
    <property type="term" value="C:nucleus"/>
    <property type="evidence" value="ECO:0007669"/>
    <property type="project" value="TreeGrafter"/>
</dbReference>
<evidence type="ECO:0000259" key="10">
    <source>
        <dbReference type="Pfam" id="PF02223"/>
    </source>
</evidence>
<dbReference type="FunFam" id="3.40.50.300:FF:000679">
    <property type="entry name" value="Thymidylate kinase"/>
    <property type="match status" value="1"/>
</dbReference>
<dbReference type="GO" id="GO:0005829">
    <property type="term" value="C:cytosol"/>
    <property type="evidence" value="ECO:0007669"/>
    <property type="project" value="TreeGrafter"/>
</dbReference>
<evidence type="ECO:0000256" key="8">
    <source>
        <dbReference type="ARBA" id="ARBA00022777"/>
    </source>
</evidence>
<evidence type="ECO:0000256" key="9">
    <source>
        <dbReference type="ARBA" id="ARBA00022840"/>
    </source>
</evidence>
<dbReference type="EC" id="2.7.4.9" evidence="3"/>
<keyword evidence="5" id="KW-0808">Transferase</keyword>
<name>A0AAV8UN25_9RHOD</name>
<dbReference type="Pfam" id="PF02223">
    <property type="entry name" value="Thymidylate_kin"/>
    <property type="match status" value="1"/>
</dbReference>
<evidence type="ECO:0000256" key="5">
    <source>
        <dbReference type="ARBA" id="ARBA00022679"/>
    </source>
</evidence>
<dbReference type="InterPro" id="IPR039430">
    <property type="entry name" value="Thymidylate_kin-like_dom"/>
</dbReference>
<evidence type="ECO:0000313" key="11">
    <source>
        <dbReference type="EMBL" id="KAJ8902968.1"/>
    </source>
</evidence>
<dbReference type="PANTHER" id="PTHR10344:SF1">
    <property type="entry name" value="THYMIDYLATE KINASE"/>
    <property type="match status" value="1"/>
</dbReference>
<dbReference type="InterPro" id="IPR018094">
    <property type="entry name" value="Thymidylate_kinase"/>
</dbReference>
<proteinExistence type="inferred from homology"/>
<keyword evidence="6" id="KW-0545">Nucleotide biosynthesis</keyword>
<evidence type="ECO:0000256" key="4">
    <source>
        <dbReference type="ARBA" id="ARBA00017144"/>
    </source>
</evidence>
<dbReference type="SUPFAM" id="SSF52540">
    <property type="entry name" value="P-loop containing nucleoside triphosphate hydrolases"/>
    <property type="match status" value="1"/>
</dbReference>